<organism evidence="1 2">
    <name type="scientific">Paraburkholderia phymatum</name>
    <dbReference type="NCBI Taxonomy" id="148447"/>
    <lineage>
        <taxon>Bacteria</taxon>
        <taxon>Pseudomonadati</taxon>
        <taxon>Pseudomonadota</taxon>
        <taxon>Betaproteobacteria</taxon>
        <taxon>Burkholderiales</taxon>
        <taxon>Burkholderiaceae</taxon>
        <taxon>Paraburkholderia</taxon>
    </lineage>
</organism>
<evidence type="ECO:0000313" key="2">
    <source>
        <dbReference type="Proteomes" id="UP001558850"/>
    </source>
</evidence>
<gene>
    <name evidence="1" type="ORF">AB4Y32_23610</name>
</gene>
<name>A0ACC6U5B1_9BURK</name>
<evidence type="ECO:0000313" key="1">
    <source>
        <dbReference type="EMBL" id="MEX3934736.1"/>
    </source>
</evidence>
<proteinExistence type="predicted"/>
<reference evidence="1" key="1">
    <citation type="submission" date="2024-07" db="EMBL/GenBank/DDBJ databases">
        <title>A survey of Mimosa microsymbionts across Brazilian biomes reveals a high diversity of Paraburkholderia nodulating endemic species, but also that Cupriavidus is common as a symbiont of widespread species.</title>
        <authorList>
            <person name="Rouws L."/>
            <person name="Barauna A."/>
            <person name="Beukes C."/>
            <person name="Rouws J.R.C."/>
            <person name="De Faria S.M."/>
            <person name="Gross E."/>
            <person name="Bueno Dos Reis Junior F."/>
            <person name="Simon M.F."/>
            <person name="Maluk M."/>
            <person name="Odee D.W."/>
            <person name="Kenicer G."/>
            <person name="Young J.P.W."/>
            <person name="Reis V.M."/>
            <person name="Zilli J."/>
            <person name="James E.K."/>
        </authorList>
    </citation>
    <scope>NUCLEOTIDE SEQUENCE</scope>
    <source>
        <strain evidence="1">EG181B</strain>
    </source>
</reference>
<accession>A0ACC6U5B1</accession>
<dbReference type="EMBL" id="JBFRCH010000015">
    <property type="protein sequence ID" value="MEX3934736.1"/>
    <property type="molecule type" value="Genomic_DNA"/>
</dbReference>
<keyword evidence="2" id="KW-1185">Reference proteome</keyword>
<sequence length="278" mass="30016">MTETEKPAAAGDAGDTCDAGAEAARSLRFQQMALPHLDAAYNLARWLCGNPNDADDVVQEAFMRAFRFFDTFHGETARPWLLAIVRRTWYTEWRRRSGVHATVEFDENLDDETFEGWSASSPDPETLMLRDEDTRLVHEALGQLPVEYREVLILRELEELSYREIATIADLPVGTVMSRLARGRRKLATALTSLLAQGSARTASGERGGGGARRVPDGAGDVPGARPAVRSSAQQAGPVQGGTPGGVPDGPRKTESGWLPHTPGTLPGGIAKEAPDGL</sequence>
<comment type="caution">
    <text evidence="1">The sequence shown here is derived from an EMBL/GenBank/DDBJ whole genome shotgun (WGS) entry which is preliminary data.</text>
</comment>
<dbReference type="Proteomes" id="UP001558850">
    <property type="component" value="Unassembled WGS sequence"/>
</dbReference>
<protein>
    <submittedName>
        <fullName evidence="1">RNA polymerase sigma factor</fullName>
    </submittedName>
</protein>